<reference evidence="1" key="2">
    <citation type="submission" date="2021-04" db="EMBL/GenBank/DDBJ databases">
        <authorList>
            <person name="Gilroy R."/>
        </authorList>
    </citation>
    <scope>NUCLEOTIDE SEQUENCE</scope>
    <source>
        <strain evidence="1">CHK195-6426</strain>
    </source>
</reference>
<reference evidence="1" key="1">
    <citation type="journal article" date="2021" name="PeerJ">
        <title>Extensive microbial diversity within the chicken gut microbiome revealed by metagenomics and culture.</title>
        <authorList>
            <person name="Gilroy R."/>
            <person name="Ravi A."/>
            <person name="Getino M."/>
            <person name="Pursley I."/>
            <person name="Horton D.L."/>
            <person name="Alikhan N.F."/>
            <person name="Baker D."/>
            <person name="Gharbi K."/>
            <person name="Hall N."/>
            <person name="Watson M."/>
            <person name="Adriaenssens E.M."/>
            <person name="Foster-Nyarko E."/>
            <person name="Jarju S."/>
            <person name="Secka A."/>
            <person name="Antonio M."/>
            <person name="Oren A."/>
            <person name="Chaudhuri R.R."/>
            <person name="La Ragione R."/>
            <person name="Hildebrand F."/>
            <person name="Pallen M.J."/>
        </authorList>
    </citation>
    <scope>NUCLEOTIDE SEQUENCE</scope>
    <source>
        <strain evidence="1">CHK195-6426</strain>
    </source>
</reference>
<dbReference type="Proteomes" id="UP000824265">
    <property type="component" value="Unassembled WGS sequence"/>
</dbReference>
<comment type="caution">
    <text evidence="1">The sequence shown here is derived from an EMBL/GenBank/DDBJ whole genome shotgun (WGS) entry which is preliminary data.</text>
</comment>
<evidence type="ECO:0000313" key="2">
    <source>
        <dbReference type="Proteomes" id="UP000824265"/>
    </source>
</evidence>
<gene>
    <name evidence="1" type="ORF">H9742_14360</name>
</gene>
<dbReference type="AlphaFoldDB" id="A0A9D1UDP1"/>
<dbReference type="EMBL" id="DXGH01000073">
    <property type="protein sequence ID" value="HIW82680.1"/>
    <property type="molecule type" value="Genomic_DNA"/>
</dbReference>
<protein>
    <submittedName>
        <fullName evidence="1">Uncharacterized protein</fullName>
    </submittedName>
</protein>
<name>A0A9D1UDP1_9FIRM</name>
<accession>A0A9D1UDP1</accession>
<organism evidence="1 2">
    <name type="scientific">Candidatus Acetatifactor stercoripullorum</name>
    <dbReference type="NCBI Taxonomy" id="2838414"/>
    <lineage>
        <taxon>Bacteria</taxon>
        <taxon>Bacillati</taxon>
        <taxon>Bacillota</taxon>
        <taxon>Clostridia</taxon>
        <taxon>Lachnospirales</taxon>
        <taxon>Lachnospiraceae</taxon>
        <taxon>Acetatifactor</taxon>
    </lineage>
</organism>
<sequence>MNVETKCPCCGKTHIVHLTEEQASRYKDYADGKGHIQDLLSDLSADDREMLISGVCLICFAALAEENEDE</sequence>
<evidence type="ECO:0000313" key="1">
    <source>
        <dbReference type="EMBL" id="HIW82680.1"/>
    </source>
</evidence>
<proteinExistence type="predicted"/>